<dbReference type="PANTHER" id="PTHR24058:SF22">
    <property type="entry name" value="DUAL SPECIFICITY TYROSINE-PHOSPHORYLATION-REGULATED KINASE 4"/>
    <property type="match status" value="1"/>
</dbReference>
<dbReference type="InterPro" id="IPR017441">
    <property type="entry name" value="Protein_kinase_ATP_BS"/>
</dbReference>
<evidence type="ECO:0000256" key="3">
    <source>
        <dbReference type="ARBA" id="ARBA00022527"/>
    </source>
</evidence>
<dbReference type="PROSITE" id="PS50011">
    <property type="entry name" value="PROTEIN_KINASE_DOM"/>
    <property type="match status" value="1"/>
</dbReference>
<dbReference type="AlphaFoldDB" id="A0AAW0G9S7"/>
<feature type="compositionally biased region" description="Low complexity" evidence="12">
    <location>
        <begin position="971"/>
        <end position="988"/>
    </location>
</feature>
<comment type="catalytic activity">
    <reaction evidence="9">
        <text>L-threonyl-[protein] + ATP = O-phospho-L-threonyl-[protein] + ADP + H(+)</text>
        <dbReference type="Rhea" id="RHEA:46608"/>
        <dbReference type="Rhea" id="RHEA-COMP:11060"/>
        <dbReference type="Rhea" id="RHEA-COMP:11605"/>
        <dbReference type="ChEBI" id="CHEBI:15378"/>
        <dbReference type="ChEBI" id="CHEBI:30013"/>
        <dbReference type="ChEBI" id="CHEBI:30616"/>
        <dbReference type="ChEBI" id="CHEBI:61977"/>
        <dbReference type="ChEBI" id="CHEBI:456216"/>
        <dbReference type="EC" id="2.7.12.1"/>
    </reaction>
</comment>
<dbReference type="CDD" id="cd14210">
    <property type="entry name" value="PKc_DYRK"/>
    <property type="match status" value="1"/>
</dbReference>
<dbReference type="Gene3D" id="1.10.510.10">
    <property type="entry name" value="Transferase(Phosphotransferase) domain 1"/>
    <property type="match status" value="1"/>
</dbReference>
<keyword evidence="4" id="KW-0808">Transferase</keyword>
<evidence type="ECO:0000256" key="8">
    <source>
        <dbReference type="ARBA" id="ARBA00049003"/>
    </source>
</evidence>
<dbReference type="SMART" id="SM00220">
    <property type="entry name" value="S_TKc"/>
    <property type="match status" value="1"/>
</dbReference>
<name>A0AAW0G9S7_9APHY</name>
<dbReference type="PANTHER" id="PTHR24058">
    <property type="entry name" value="DUAL SPECIFICITY PROTEIN KINASE"/>
    <property type="match status" value="1"/>
</dbReference>
<evidence type="ECO:0000256" key="2">
    <source>
        <dbReference type="ARBA" id="ARBA00013203"/>
    </source>
</evidence>
<feature type="compositionally biased region" description="Low complexity" evidence="12">
    <location>
        <begin position="1032"/>
        <end position="1044"/>
    </location>
</feature>
<feature type="compositionally biased region" description="Low complexity" evidence="12">
    <location>
        <begin position="104"/>
        <end position="118"/>
    </location>
</feature>
<evidence type="ECO:0000256" key="10">
    <source>
        <dbReference type="ARBA" id="ARBA00051680"/>
    </source>
</evidence>
<comment type="similarity">
    <text evidence="1">Belongs to the protein kinase superfamily. CMGC Ser/Thr protein kinase family. MNB/DYRK subfamily.</text>
</comment>
<dbReference type="GO" id="GO:0005737">
    <property type="term" value="C:cytoplasm"/>
    <property type="evidence" value="ECO:0007669"/>
    <property type="project" value="TreeGrafter"/>
</dbReference>
<feature type="region of interest" description="Disordered" evidence="12">
    <location>
        <begin position="1"/>
        <end position="239"/>
    </location>
</feature>
<evidence type="ECO:0000256" key="11">
    <source>
        <dbReference type="PROSITE-ProRule" id="PRU10141"/>
    </source>
</evidence>
<comment type="caution">
    <text evidence="14">The sequence shown here is derived from an EMBL/GenBank/DDBJ whole genome shotgun (WGS) entry which is preliminary data.</text>
</comment>
<dbReference type="Proteomes" id="UP001385951">
    <property type="component" value="Unassembled WGS sequence"/>
</dbReference>
<evidence type="ECO:0000256" key="9">
    <source>
        <dbReference type="ARBA" id="ARBA00049308"/>
    </source>
</evidence>
<feature type="compositionally biased region" description="Polar residues" evidence="12">
    <location>
        <begin position="147"/>
        <end position="156"/>
    </location>
</feature>
<feature type="compositionally biased region" description="Polar residues" evidence="12">
    <location>
        <begin position="119"/>
        <end position="140"/>
    </location>
</feature>
<feature type="compositionally biased region" description="Polar residues" evidence="12">
    <location>
        <begin position="1045"/>
        <end position="1065"/>
    </location>
</feature>
<feature type="binding site" evidence="11">
    <location>
        <position position="690"/>
    </location>
    <ligand>
        <name>ATP</name>
        <dbReference type="ChEBI" id="CHEBI:30616"/>
    </ligand>
</feature>
<evidence type="ECO:0000313" key="15">
    <source>
        <dbReference type="Proteomes" id="UP001385951"/>
    </source>
</evidence>
<feature type="compositionally biased region" description="Low complexity" evidence="12">
    <location>
        <begin position="334"/>
        <end position="344"/>
    </location>
</feature>
<evidence type="ECO:0000256" key="5">
    <source>
        <dbReference type="ARBA" id="ARBA00022741"/>
    </source>
</evidence>
<feature type="compositionally biased region" description="Low complexity" evidence="12">
    <location>
        <begin position="479"/>
        <end position="517"/>
    </location>
</feature>
<comment type="catalytic activity">
    <reaction evidence="10">
        <text>L-tyrosyl-[protein] + ATP = O-phospho-L-tyrosyl-[protein] + ADP + H(+)</text>
        <dbReference type="Rhea" id="RHEA:10596"/>
        <dbReference type="Rhea" id="RHEA-COMP:10136"/>
        <dbReference type="Rhea" id="RHEA-COMP:20101"/>
        <dbReference type="ChEBI" id="CHEBI:15378"/>
        <dbReference type="ChEBI" id="CHEBI:30616"/>
        <dbReference type="ChEBI" id="CHEBI:46858"/>
        <dbReference type="ChEBI" id="CHEBI:61978"/>
        <dbReference type="ChEBI" id="CHEBI:456216"/>
        <dbReference type="EC" id="2.7.12.1"/>
    </reaction>
</comment>
<evidence type="ECO:0000256" key="1">
    <source>
        <dbReference type="ARBA" id="ARBA00008867"/>
    </source>
</evidence>
<organism evidence="14 15">
    <name type="scientific">Cerrena zonata</name>
    <dbReference type="NCBI Taxonomy" id="2478898"/>
    <lineage>
        <taxon>Eukaryota</taxon>
        <taxon>Fungi</taxon>
        <taxon>Dikarya</taxon>
        <taxon>Basidiomycota</taxon>
        <taxon>Agaricomycotina</taxon>
        <taxon>Agaricomycetes</taxon>
        <taxon>Polyporales</taxon>
        <taxon>Cerrenaceae</taxon>
        <taxon>Cerrena</taxon>
    </lineage>
</organism>
<dbReference type="GO" id="GO:0005524">
    <property type="term" value="F:ATP binding"/>
    <property type="evidence" value="ECO:0007669"/>
    <property type="project" value="UniProtKB-UniRule"/>
</dbReference>
<feature type="region of interest" description="Disordered" evidence="12">
    <location>
        <begin position="252"/>
        <end position="547"/>
    </location>
</feature>
<dbReference type="GO" id="GO:0004674">
    <property type="term" value="F:protein serine/threonine kinase activity"/>
    <property type="evidence" value="ECO:0007669"/>
    <property type="project" value="UniProtKB-KW"/>
</dbReference>
<accession>A0AAW0G9S7</accession>
<dbReference type="EC" id="2.7.12.1" evidence="2"/>
<dbReference type="EMBL" id="JASBNA010000009">
    <property type="protein sequence ID" value="KAK7689167.1"/>
    <property type="molecule type" value="Genomic_DNA"/>
</dbReference>
<feature type="compositionally biased region" description="Polar residues" evidence="12">
    <location>
        <begin position="355"/>
        <end position="397"/>
    </location>
</feature>
<evidence type="ECO:0000259" key="13">
    <source>
        <dbReference type="PROSITE" id="PS50011"/>
    </source>
</evidence>
<evidence type="ECO:0000256" key="6">
    <source>
        <dbReference type="ARBA" id="ARBA00022777"/>
    </source>
</evidence>
<dbReference type="Gene3D" id="3.30.200.20">
    <property type="entry name" value="Phosphorylase Kinase, domain 1"/>
    <property type="match status" value="1"/>
</dbReference>
<keyword evidence="3" id="KW-0723">Serine/threonine-protein kinase</keyword>
<dbReference type="PROSITE" id="PS00107">
    <property type="entry name" value="PROTEIN_KINASE_ATP"/>
    <property type="match status" value="1"/>
</dbReference>
<gene>
    <name evidence="14" type="ORF">QCA50_007858</name>
</gene>
<dbReference type="GO" id="GO:0004712">
    <property type="term" value="F:protein serine/threonine/tyrosine kinase activity"/>
    <property type="evidence" value="ECO:0007669"/>
    <property type="project" value="UniProtKB-EC"/>
</dbReference>
<evidence type="ECO:0000256" key="7">
    <source>
        <dbReference type="ARBA" id="ARBA00022840"/>
    </source>
</evidence>
<feature type="compositionally biased region" description="Pro residues" evidence="12">
    <location>
        <begin position="22"/>
        <end position="32"/>
    </location>
</feature>
<dbReference type="FunFam" id="1.10.510.10:FF:000112">
    <property type="entry name" value="Putative dual specificity tyrosine-phosphorylation-regulated kinase 2"/>
    <property type="match status" value="1"/>
</dbReference>
<feature type="compositionally biased region" description="Low complexity" evidence="12">
    <location>
        <begin position="260"/>
        <end position="274"/>
    </location>
</feature>
<dbReference type="GO" id="GO:0005856">
    <property type="term" value="C:cytoskeleton"/>
    <property type="evidence" value="ECO:0007669"/>
    <property type="project" value="TreeGrafter"/>
</dbReference>
<sequence length="1065" mass="115323">MASASSLASMSSMGSINRNQPMSPPASAPPPITNSKTPDRFVPSRSETASSASTSLTASVPPIPNQPLSPTSSIRRGPSSKRLTPSSIPFFGGRRSSSQSMQFPPNSANSSSRSPTNSGGPQVTGSSSNIHLKAQHSSHSPTRDPGNLSSASVPSSTHKKSVLSLGLPALLKGSSSRRSLHSDKEKSDSKHHSSSKDTPKAEKKKDEKDRSESRISVLMGRKRGKTLSSTQPSKKVVDQVALPPMQISALPPATAQRVASLKSTSSSSLSSTQSVPKAPSSSSRITQQTVSSMQKHSDSSLRSRHQQLPTIAGSPSVGSGSHGSVREPKEGPPSSSLNVSSALSKETPTKIPRISSRSSATNSPTLKGNRRTSTLVGSSSAIPTSRNASPSAGNDSMNEFGVLENGKSGSQRYSVRASPSTAATTTATSRVPRQVSTASSSTVNGTSRKNRESISFSGLRKSSTGSVASISVNPPPEAQPASSSSHRFSALSPSKGLKLLSPKVSLSSSRVASSSSHGLRDSVASPNSSRQSLSTPSPSPSSVDEEELLGDEEMLQYIRRQHAKKLATGVSQEELDDMLKFPEPTPPMPPMSPTALLRSSQARYLAEYEAKEIQEYQSVYYIGAHSKKHHATLENTTNNHGYDDERGDYLVVTRDHLAYRYEVIDALGKGSFGQVLHCRDHCTGQSVAIKIIRNKKRFHHQALVEIKILDSLRRWDSDEKHHVLKMTEHFYFRGHLCIATELLSINLYELIKANGFVGFTTSLIRRFTSQMLQSLALMRHHRIVHCDLKPENILLCHPAKSKIKVIDFGSSCFEHEKIYTYIQSRFYRSPEVILGMNYHMAIDMWSLGCILAELYTGLPIFPGENEQEQLSCIMEILGVPDKDFVNRSQRKRLFFDTSGAPRPVVSSKGRRRRPGTKSLAQVLRTDDELFLDFISKCLVWDPERRIKPQAALRHPFITAGRRPKPTPPTPSSTARSLLQSTTSSFTSSRSKHLLETPKKSLISAPTPLTARSTRVATGIVPNTPGSSSNAHASLGSASRSYRSSQPQTASYQSSYGSSRTLAAKQ</sequence>
<keyword evidence="15" id="KW-1185">Reference proteome</keyword>
<feature type="compositionally biased region" description="Low complexity" evidence="12">
    <location>
        <begin position="414"/>
        <end position="433"/>
    </location>
</feature>
<feature type="compositionally biased region" description="Low complexity" evidence="12">
    <location>
        <begin position="313"/>
        <end position="323"/>
    </location>
</feature>
<feature type="compositionally biased region" description="Basic and acidic residues" evidence="12">
    <location>
        <begin position="180"/>
        <end position="213"/>
    </location>
</feature>
<dbReference type="InterPro" id="IPR008271">
    <property type="entry name" value="Ser/Thr_kinase_AS"/>
</dbReference>
<reference evidence="14 15" key="1">
    <citation type="submission" date="2022-09" db="EMBL/GenBank/DDBJ databases">
        <authorList>
            <person name="Palmer J.M."/>
        </authorList>
    </citation>
    <scope>NUCLEOTIDE SEQUENCE [LARGE SCALE GENOMIC DNA]</scope>
    <source>
        <strain evidence="14 15">DSM 7382</strain>
    </source>
</reference>
<dbReference type="SUPFAM" id="SSF56112">
    <property type="entry name" value="Protein kinase-like (PK-like)"/>
    <property type="match status" value="1"/>
</dbReference>
<protein>
    <recommendedName>
        <fullName evidence="2">dual-specificity kinase</fullName>
        <ecNumber evidence="2">2.7.12.1</ecNumber>
    </recommendedName>
</protein>
<feature type="domain" description="Protein kinase" evidence="13">
    <location>
        <begin position="661"/>
        <end position="957"/>
    </location>
</feature>
<feature type="compositionally biased region" description="Low complexity" evidence="12">
    <location>
        <begin position="525"/>
        <end position="542"/>
    </location>
</feature>
<feature type="compositionally biased region" description="Low complexity" evidence="12">
    <location>
        <begin position="44"/>
        <end position="59"/>
    </location>
</feature>
<evidence type="ECO:0000256" key="12">
    <source>
        <dbReference type="SAM" id="MobiDB-lite"/>
    </source>
</evidence>
<feature type="compositionally biased region" description="Polar residues" evidence="12">
    <location>
        <begin position="279"/>
        <end position="294"/>
    </location>
</feature>
<feature type="compositionally biased region" description="Low complexity" evidence="12">
    <location>
        <begin position="1"/>
        <end position="15"/>
    </location>
</feature>
<feature type="region of interest" description="Disordered" evidence="12">
    <location>
        <begin position="951"/>
        <end position="1065"/>
    </location>
</feature>
<dbReference type="Gene3D" id="3.30.10.30">
    <property type="entry name" value="DYRK"/>
    <property type="match status" value="1"/>
</dbReference>
<comment type="catalytic activity">
    <reaction evidence="8">
        <text>L-seryl-[protein] + ATP = O-phospho-L-seryl-[protein] + ADP + H(+)</text>
        <dbReference type="Rhea" id="RHEA:17989"/>
        <dbReference type="Rhea" id="RHEA-COMP:9863"/>
        <dbReference type="Rhea" id="RHEA-COMP:11604"/>
        <dbReference type="ChEBI" id="CHEBI:15378"/>
        <dbReference type="ChEBI" id="CHEBI:29999"/>
        <dbReference type="ChEBI" id="CHEBI:30616"/>
        <dbReference type="ChEBI" id="CHEBI:83421"/>
        <dbReference type="ChEBI" id="CHEBI:456216"/>
        <dbReference type="EC" id="2.7.12.1"/>
    </reaction>
</comment>
<keyword evidence="6" id="KW-0418">Kinase</keyword>
<proteinExistence type="inferred from homology"/>
<dbReference type="InterPro" id="IPR011009">
    <property type="entry name" value="Kinase-like_dom_sf"/>
</dbReference>
<evidence type="ECO:0000256" key="4">
    <source>
        <dbReference type="ARBA" id="ARBA00022679"/>
    </source>
</evidence>
<dbReference type="PROSITE" id="PS00108">
    <property type="entry name" value="PROTEIN_KINASE_ST"/>
    <property type="match status" value="1"/>
</dbReference>
<dbReference type="InterPro" id="IPR050494">
    <property type="entry name" value="Ser_Thr_dual-spec_kinase"/>
</dbReference>
<keyword evidence="7 11" id="KW-0067">ATP-binding</keyword>
<keyword evidence="5 11" id="KW-0547">Nucleotide-binding</keyword>
<dbReference type="InterPro" id="IPR000719">
    <property type="entry name" value="Prot_kinase_dom"/>
</dbReference>
<dbReference type="InterPro" id="IPR042521">
    <property type="entry name" value="DYRK"/>
</dbReference>
<evidence type="ECO:0000313" key="14">
    <source>
        <dbReference type="EMBL" id="KAK7689167.1"/>
    </source>
</evidence>
<dbReference type="Pfam" id="PF00069">
    <property type="entry name" value="Pkinase"/>
    <property type="match status" value="1"/>
</dbReference>
<feature type="compositionally biased region" description="Polar residues" evidence="12">
    <location>
        <begin position="434"/>
        <end position="472"/>
    </location>
</feature>